<dbReference type="InterPro" id="IPR017907">
    <property type="entry name" value="Znf_RING_CS"/>
</dbReference>
<evidence type="ECO:0000256" key="5">
    <source>
        <dbReference type="SAM" id="Coils"/>
    </source>
</evidence>
<keyword evidence="3" id="KW-0862">Zinc</keyword>
<organism evidence="8 9">
    <name type="scientific">Brachionus plicatilis</name>
    <name type="common">Marine rotifer</name>
    <name type="synonym">Brachionus muelleri</name>
    <dbReference type="NCBI Taxonomy" id="10195"/>
    <lineage>
        <taxon>Eukaryota</taxon>
        <taxon>Metazoa</taxon>
        <taxon>Spiralia</taxon>
        <taxon>Gnathifera</taxon>
        <taxon>Rotifera</taxon>
        <taxon>Eurotatoria</taxon>
        <taxon>Monogononta</taxon>
        <taxon>Pseudotrocha</taxon>
        <taxon>Ploima</taxon>
        <taxon>Brachionidae</taxon>
        <taxon>Brachionus</taxon>
    </lineage>
</organism>
<dbReference type="InterPro" id="IPR013083">
    <property type="entry name" value="Znf_RING/FYVE/PHD"/>
</dbReference>
<evidence type="ECO:0000256" key="4">
    <source>
        <dbReference type="PROSITE-ProRule" id="PRU00175"/>
    </source>
</evidence>
<feature type="region of interest" description="Disordered" evidence="6">
    <location>
        <begin position="286"/>
        <end position="309"/>
    </location>
</feature>
<evidence type="ECO:0000256" key="1">
    <source>
        <dbReference type="ARBA" id="ARBA00022723"/>
    </source>
</evidence>
<evidence type="ECO:0000256" key="6">
    <source>
        <dbReference type="SAM" id="MobiDB-lite"/>
    </source>
</evidence>
<feature type="domain" description="RING-type" evidence="7">
    <location>
        <begin position="545"/>
        <end position="601"/>
    </location>
</feature>
<evidence type="ECO:0000259" key="7">
    <source>
        <dbReference type="PROSITE" id="PS50089"/>
    </source>
</evidence>
<reference evidence="8 9" key="1">
    <citation type="journal article" date="2018" name="Sci. Rep.">
        <title>Genomic signatures of local adaptation to the degree of environmental predictability in rotifers.</title>
        <authorList>
            <person name="Franch-Gras L."/>
            <person name="Hahn C."/>
            <person name="Garcia-Roger E.M."/>
            <person name="Carmona M.J."/>
            <person name="Serra M."/>
            <person name="Gomez A."/>
        </authorList>
    </citation>
    <scope>NUCLEOTIDE SEQUENCE [LARGE SCALE GENOMIC DNA]</scope>
    <source>
        <strain evidence="8">HYR1</strain>
    </source>
</reference>
<protein>
    <recommendedName>
        <fullName evidence="7">RING-type domain-containing protein</fullName>
    </recommendedName>
</protein>
<evidence type="ECO:0000256" key="3">
    <source>
        <dbReference type="ARBA" id="ARBA00022833"/>
    </source>
</evidence>
<evidence type="ECO:0000313" key="8">
    <source>
        <dbReference type="EMBL" id="RNA25540.1"/>
    </source>
</evidence>
<dbReference type="EMBL" id="REGN01002906">
    <property type="protein sequence ID" value="RNA25540.1"/>
    <property type="molecule type" value="Genomic_DNA"/>
</dbReference>
<dbReference type="AlphaFoldDB" id="A0A3M7RQ65"/>
<name>A0A3M7RQ65_BRAPC</name>
<sequence>MRFFNPITFFKYISYGTKNFFFHYQSEPLQKETFIGIMSKYMDEMIDPIYEYIQNQHRTIIKILIMVYILLLVVKRCSDSINAWTHVFLTIIYSPFKWMTGPRTSYHIPLTNLPSFTPSRFTEQHDFNTWIRSFERYALRLPDRASALLTLVDDRCLEIKDVMLKLYGRVYRQTDPLMEFAARRQRQGENIYSYLCELECLASAAYPSEPSRVVESKIIDRFIRGIYDHKIKSELAKPPVCRTLNEAATRAYELEEAFTKFEEVYNDPNPTPSIYQTAPNQYVYRQRTPYPGSQTQQSTQPSNQYQTATRDVRTSEPWCTRCSHHRHLESDCFRNPSHQRYRPPNQQNNDTVIKAVHNNYFNRPQPIKDQSRRTKLNRHRVLTCRTGIVVRPDQVFQEEGCSDGEVLQAQRGPTKLEAIPEEEERQAEVNEELNRVSTANRRMLERERDLEQLNGDLIQQHRAQVDQLRDEIVALRVRNQELEQARHNTQTPTDNTPAPVARPSRWVPLLLQQLTVSDPNINRPPVRSLNKPSAEPNTKLAEGTCVICFGALTDAASLVSVKCGHVFCEICLYTYIRALDRNRRQADSYCSPTEFNCLRCRTTLDFNYNTK</sequence>
<dbReference type="InterPro" id="IPR001841">
    <property type="entry name" value="Znf_RING"/>
</dbReference>
<keyword evidence="1" id="KW-0479">Metal-binding</keyword>
<dbReference type="Proteomes" id="UP000276133">
    <property type="component" value="Unassembled WGS sequence"/>
</dbReference>
<comment type="caution">
    <text evidence="8">The sequence shown here is derived from an EMBL/GenBank/DDBJ whole genome shotgun (WGS) entry which is preliminary data.</text>
</comment>
<dbReference type="SMART" id="SM00184">
    <property type="entry name" value="RING"/>
    <property type="match status" value="1"/>
</dbReference>
<keyword evidence="9" id="KW-1185">Reference proteome</keyword>
<feature type="compositionally biased region" description="Low complexity" evidence="6">
    <location>
        <begin position="288"/>
        <end position="307"/>
    </location>
</feature>
<dbReference type="Gene3D" id="3.30.40.10">
    <property type="entry name" value="Zinc/RING finger domain, C3HC4 (zinc finger)"/>
    <property type="match status" value="1"/>
</dbReference>
<proteinExistence type="predicted"/>
<dbReference type="Pfam" id="PF13923">
    <property type="entry name" value="zf-C3HC4_2"/>
    <property type="match status" value="1"/>
</dbReference>
<feature type="coiled-coil region" evidence="5">
    <location>
        <begin position="458"/>
        <end position="485"/>
    </location>
</feature>
<keyword evidence="2 4" id="KW-0863">Zinc-finger</keyword>
<evidence type="ECO:0000256" key="2">
    <source>
        <dbReference type="ARBA" id="ARBA00022771"/>
    </source>
</evidence>
<evidence type="ECO:0000313" key="9">
    <source>
        <dbReference type="Proteomes" id="UP000276133"/>
    </source>
</evidence>
<dbReference type="PROSITE" id="PS50089">
    <property type="entry name" value="ZF_RING_2"/>
    <property type="match status" value="1"/>
</dbReference>
<gene>
    <name evidence="8" type="ORF">BpHYR1_017019</name>
</gene>
<keyword evidence="5" id="KW-0175">Coiled coil</keyword>
<accession>A0A3M7RQ65</accession>
<dbReference type="CDD" id="cd16449">
    <property type="entry name" value="RING-HC"/>
    <property type="match status" value="1"/>
</dbReference>
<dbReference type="PROSITE" id="PS00518">
    <property type="entry name" value="ZF_RING_1"/>
    <property type="match status" value="1"/>
</dbReference>
<dbReference type="GO" id="GO:0008270">
    <property type="term" value="F:zinc ion binding"/>
    <property type="evidence" value="ECO:0007669"/>
    <property type="project" value="UniProtKB-KW"/>
</dbReference>
<dbReference type="SUPFAM" id="SSF57850">
    <property type="entry name" value="RING/U-box"/>
    <property type="match status" value="1"/>
</dbReference>